<geneLocation type="plasmid" evidence="1 2">
    <name>pSMR1-1</name>
</geneLocation>
<dbReference type="EMBL" id="CP022416">
    <property type="protein sequence ID" value="ASM74687.1"/>
    <property type="molecule type" value="Genomic_DNA"/>
</dbReference>
<dbReference type="Proteomes" id="UP000199754">
    <property type="component" value="Plasmid pSMR1-1"/>
</dbReference>
<keyword evidence="1" id="KW-0614">Plasmid</keyword>
<dbReference type="AlphaFoldDB" id="A0A221K758"/>
<dbReference type="KEGG" id="spse:SULPSESMR1_04993"/>
<evidence type="ECO:0000313" key="1">
    <source>
        <dbReference type="EMBL" id="ASM74687.1"/>
    </source>
</evidence>
<keyword evidence="2" id="KW-1185">Reference proteome</keyword>
<name>A0A221K758_9RHOB</name>
<reference evidence="1 2" key="1">
    <citation type="submission" date="2017-07" db="EMBL/GenBank/DDBJ databases">
        <title>Genome Sequence of Sulfitobacter pseudonitzschiae Strain SMR1 Isolated from a culture of the Diatom Skeletonema marinoi.</title>
        <authorList>
            <person name="Topel M."/>
            <person name="Pinder M.I.M."/>
            <person name="Johansson O.N."/>
            <person name="Kourtchenko O."/>
            <person name="Godhe A."/>
            <person name="Clarke A.K."/>
        </authorList>
    </citation>
    <scope>NUCLEOTIDE SEQUENCE [LARGE SCALE GENOMIC DNA]</scope>
    <source>
        <strain evidence="1 2">SMR1</strain>
        <plasmid evidence="1 2">pSMR1-1</plasmid>
    </source>
</reference>
<proteinExistence type="predicted"/>
<sequence length="260" mass="28313">MILARNVQGFGLFGPNILLGAFNAGVTKQQLGRAQVVGLLIDMGREGPTQRMQAIEAGIEAGLFQPGLEQPSELAFAQVCLRPPCSPPREQPAMQRLFRVREIGLQAVACARGQPRLHRARIACLGFSLPDFDDFAHPGKRGDIDHPQPYQVRAPEAGVEGNVEQRKITQSVLMVSASSNCPSDIWIAARLWVMLLRCILGMLGDGLLDELEGLQRLLAVKKAKPLQMQDICILLRNFCGAGEMFVEGRVILGPERLGGG</sequence>
<accession>A0A221K758</accession>
<organism evidence="1 2">
    <name type="scientific">Pseudosulfitobacter pseudonitzschiae</name>
    <dbReference type="NCBI Taxonomy" id="1402135"/>
    <lineage>
        <taxon>Bacteria</taxon>
        <taxon>Pseudomonadati</taxon>
        <taxon>Pseudomonadota</taxon>
        <taxon>Alphaproteobacteria</taxon>
        <taxon>Rhodobacterales</taxon>
        <taxon>Roseobacteraceae</taxon>
        <taxon>Pseudosulfitobacter</taxon>
    </lineage>
</organism>
<gene>
    <name evidence="1" type="ORF">SULPSESMR1_04993</name>
</gene>
<evidence type="ECO:0000313" key="2">
    <source>
        <dbReference type="Proteomes" id="UP000199754"/>
    </source>
</evidence>
<protein>
    <submittedName>
        <fullName evidence="1">Uncharacterized protein</fullName>
    </submittedName>
</protein>